<gene>
    <name evidence="2" type="ORF">I6J18_20655</name>
</gene>
<protein>
    <submittedName>
        <fullName evidence="2">DUF2759 domain-containing protein</fullName>
    </submittedName>
</protein>
<reference evidence="2 3" key="1">
    <citation type="submission" date="2021-01" db="EMBL/GenBank/DDBJ databases">
        <title>FDA dAtabase for Regulatory Grade micrObial Sequences (FDA-ARGOS): Supporting development and validation of Infectious Disease Dx tests.</title>
        <authorList>
            <person name="Nelson B."/>
            <person name="Plummer A."/>
            <person name="Tallon L."/>
            <person name="Sadzewicz L."/>
            <person name="Zhao X."/>
            <person name="Boylan J."/>
            <person name="Ott S."/>
            <person name="Bowen H."/>
            <person name="Vavikolanu K."/>
            <person name="Mehta A."/>
            <person name="Aluvathingal J."/>
            <person name="Nadendla S."/>
            <person name="Myers T."/>
            <person name="Yan Y."/>
            <person name="Sichtig H."/>
        </authorList>
    </citation>
    <scope>NUCLEOTIDE SEQUENCE [LARGE SCALE GENOMIC DNA]</scope>
    <source>
        <strain evidence="2 3">FDAARGOS_1161</strain>
    </source>
</reference>
<keyword evidence="1" id="KW-1133">Transmembrane helix</keyword>
<evidence type="ECO:0000256" key="1">
    <source>
        <dbReference type="SAM" id="Phobius"/>
    </source>
</evidence>
<accession>A0A974NLL9</accession>
<dbReference type="RefSeq" id="WP_040374245.1">
    <property type="nucleotide sequence ID" value="NZ_CP068053.1"/>
</dbReference>
<sequence length="57" mass="5945">MVLMVVLGLVAILGIIGTISSLKERNILGIIFGGGSALVFGWFTVMTLINSGFPVAH</sequence>
<dbReference type="Proteomes" id="UP000595254">
    <property type="component" value="Chromosome"/>
</dbReference>
<dbReference type="AlphaFoldDB" id="A0A974NLL9"/>
<dbReference type="InterPro" id="IPR024490">
    <property type="entry name" value="DUF2759"/>
</dbReference>
<dbReference type="KEGG" id="ppsr:I6J18_20655"/>
<feature type="transmembrane region" description="Helical" evidence="1">
    <location>
        <begin position="27"/>
        <end position="49"/>
    </location>
</feature>
<dbReference type="EMBL" id="CP068053">
    <property type="protein sequence ID" value="QQS99961.1"/>
    <property type="molecule type" value="Genomic_DNA"/>
</dbReference>
<evidence type="ECO:0000313" key="2">
    <source>
        <dbReference type="EMBL" id="QQS99961.1"/>
    </source>
</evidence>
<keyword evidence="3" id="KW-1185">Reference proteome</keyword>
<organism evidence="2 3">
    <name type="scientific">Peribacillus psychrosaccharolyticus</name>
    <name type="common">Bacillus psychrosaccharolyticus</name>
    <dbReference type="NCBI Taxonomy" id="1407"/>
    <lineage>
        <taxon>Bacteria</taxon>
        <taxon>Bacillati</taxon>
        <taxon>Bacillota</taxon>
        <taxon>Bacilli</taxon>
        <taxon>Bacillales</taxon>
        <taxon>Bacillaceae</taxon>
        <taxon>Peribacillus</taxon>
    </lineage>
</organism>
<proteinExistence type="predicted"/>
<evidence type="ECO:0000313" key="3">
    <source>
        <dbReference type="Proteomes" id="UP000595254"/>
    </source>
</evidence>
<name>A0A974NLL9_PERPY</name>
<keyword evidence="1" id="KW-0472">Membrane</keyword>
<keyword evidence="1" id="KW-0812">Transmembrane</keyword>
<dbReference type="Pfam" id="PF10958">
    <property type="entry name" value="DUF2759"/>
    <property type="match status" value="1"/>
</dbReference>